<evidence type="ECO:0000256" key="4">
    <source>
        <dbReference type="ARBA" id="ARBA00023136"/>
    </source>
</evidence>
<dbReference type="EMBL" id="JAVRRG010000086">
    <property type="protein sequence ID" value="KAK5087593.1"/>
    <property type="molecule type" value="Genomic_DNA"/>
</dbReference>
<evidence type="ECO:0000256" key="3">
    <source>
        <dbReference type="ARBA" id="ARBA00022989"/>
    </source>
</evidence>
<dbReference type="PANTHER" id="PTHR23502">
    <property type="entry name" value="MAJOR FACILITATOR SUPERFAMILY"/>
    <property type="match status" value="1"/>
</dbReference>
<name>A0ABR0K5L3_9EURO</name>
<protein>
    <submittedName>
        <fullName evidence="6">Uncharacterized protein</fullName>
    </submittedName>
</protein>
<evidence type="ECO:0000313" key="7">
    <source>
        <dbReference type="Proteomes" id="UP001345013"/>
    </source>
</evidence>
<feature type="transmembrane region" description="Helical" evidence="5">
    <location>
        <begin position="118"/>
        <end position="141"/>
    </location>
</feature>
<keyword evidence="2 5" id="KW-0812">Transmembrane</keyword>
<proteinExistence type="predicted"/>
<keyword evidence="3 5" id="KW-1133">Transmembrane helix</keyword>
<evidence type="ECO:0000256" key="2">
    <source>
        <dbReference type="ARBA" id="ARBA00022692"/>
    </source>
</evidence>
<gene>
    <name evidence="6" type="ORF">LTR24_006553</name>
</gene>
<keyword evidence="4 5" id="KW-0472">Membrane</keyword>
<dbReference type="Gene3D" id="1.20.1250.20">
    <property type="entry name" value="MFS general substrate transporter like domains"/>
    <property type="match status" value="1"/>
</dbReference>
<comment type="caution">
    <text evidence="6">The sequence shown here is derived from an EMBL/GenBank/DDBJ whole genome shotgun (WGS) entry which is preliminary data.</text>
</comment>
<organism evidence="6 7">
    <name type="scientific">Lithohypha guttulata</name>
    <dbReference type="NCBI Taxonomy" id="1690604"/>
    <lineage>
        <taxon>Eukaryota</taxon>
        <taxon>Fungi</taxon>
        <taxon>Dikarya</taxon>
        <taxon>Ascomycota</taxon>
        <taxon>Pezizomycotina</taxon>
        <taxon>Eurotiomycetes</taxon>
        <taxon>Chaetothyriomycetidae</taxon>
        <taxon>Chaetothyriales</taxon>
        <taxon>Trichomeriaceae</taxon>
        <taxon>Lithohypha</taxon>
    </lineage>
</organism>
<keyword evidence="7" id="KW-1185">Reference proteome</keyword>
<evidence type="ECO:0000256" key="1">
    <source>
        <dbReference type="ARBA" id="ARBA00004141"/>
    </source>
</evidence>
<comment type="subcellular location">
    <subcellularLocation>
        <location evidence="1">Membrane</location>
        <topology evidence="1">Multi-pass membrane protein</topology>
    </subcellularLocation>
</comment>
<sequence length="205" mass="22572">MHSSFYVVDYAMVAIIPDVYKDLYDFNELEIGLAYVPRGVGIIVGGYCNGKLMDHNYRHVARQRGLTIDKAKGDDLFKFPIELARARSSWWLLFISTATLIAYGWLTNFGKSVVHVSVPLVLQFVQGFWGTCFYTTFNALLVDIYPESPSTAAAAASISSGFTSTADSINPLAGLSTSELDLAIIHPIVYIFTASVQATDMDNSF</sequence>
<evidence type="ECO:0000256" key="5">
    <source>
        <dbReference type="SAM" id="Phobius"/>
    </source>
</evidence>
<dbReference type="PANTHER" id="PTHR23502:SF151">
    <property type="entry name" value="MAJOR FACILITATOR SUPERFAMILY (MFS) PROFILE DOMAIN-CONTAINING PROTEIN"/>
    <property type="match status" value="1"/>
</dbReference>
<accession>A0ABR0K5L3</accession>
<evidence type="ECO:0000313" key="6">
    <source>
        <dbReference type="EMBL" id="KAK5087593.1"/>
    </source>
</evidence>
<dbReference type="SUPFAM" id="SSF103473">
    <property type="entry name" value="MFS general substrate transporter"/>
    <property type="match status" value="1"/>
</dbReference>
<feature type="transmembrane region" description="Helical" evidence="5">
    <location>
        <begin position="88"/>
        <end position="106"/>
    </location>
</feature>
<dbReference type="InterPro" id="IPR036259">
    <property type="entry name" value="MFS_trans_sf"/>
</dbReference>
<dbReference type="Proteomes" id="UP001345013">
    <property type="component" value="Unassembled WGS sequence"/>
</dbReference>
<reference evidence="6 7" key="1">
    <citation type="submission" date="2023-08" db="EMBL/GenBank/DDBJ databases">
        <title>Black Yeasts Isolated from many extreme environments.</title>
        <authorList>
            <person name="Coleine C."/>
            <person name="Stajich J.E."/>
            <person name="Selbmann L."/>
        </authorList>
    </citation>
    <scope>NUCLEOTIDE SEQUENCE [LARGE SCALE GENOMIC DNA]</scope>
    <source>
        <strain evidence="6 7">CCFEE 5885</strain>
    </source>
</reference>